<keyword evidence="2" id="KW-1185">Reference proteome</keyword>
<sequence>MDIKEFLEGQPKSEYKDKQKLKESIINTSIEITKVNLDNFRELEKLFDDLKEYIHILEINYGKETNIEIPSHYSGTKDVISFLEEQFTAESFVSSMVFNIVKYTTRLGRKDEEAKEISKIKNYYLRLHNFFLTGDSLG</sequence>
<dbReference type="GeneID" id="26641049"/>
<reference evidence="1 2" key="1">
    <citation type="journal article" date="2015" name="Appl. Environ. Microbiol.">
        <title>Two Phages, phiIPLA-RODI and phiIPLA-C1C, Lyse Mono- and Dual-Species Staphylococcal Biofilms.</title>
        <authorList>
            <person name="Gutierrez D."/>
            <person name="Vandenheuvel D."/>
            <person name="Martinez B."/>
            <person name="Rodriguez A."/>
            <person name="Lavigne R."/>
            <person name="Garcia P."/>
        </authorList>
    </citation>
    <scope>NUCLEOTIDE SEQUENCE [LARGE SCALE GENOMIC DNA]</scope>
</reference>
<name>A0A0D3MWQ8_9CAUD</name>
<organism evidence="1 2">
    <name type="scientific">Staphylococcus phage vB_SepM_ phiIPLA-C1C</name>
    <dbReference type="NCBI Taxonomy" id="1572704"/>
    <lineage>
        <taxon>Viruses</taxon>
        <taxon>Duplodnaviria</taxon>
        <taxon>Heunggongvirae</taxon>
        <taxon>Uroviricota</taxon>
        <taxon>Caudoviricetes</taxon>
        <taxon>Herelleviridae</taxon>
        <taxon>Twortvirinae</taxon>
        <taxon>Sepunavirus</taxon>
        <taxon>Sepunavirus IPLAC1C</taxon>
    </lineage>
</organism>
<evidence type="ECO:0000313" key="2">
    <source>
        <dbReference type="Proteomes" id="UP000032689"/>
    </source>
</evidence>
<proteinExistence type="predicted"/>
<dbReference type="Pfam" id="PF11753">
    <property type="entry name" value="DUF3310"/>
    <property type="match status" value="1"/>
</dbReference>
<evidence type="ECO:0000313" key="1">
    <source>
        <dbReference type="EMBL" id="AJA42352.1"/>
    </source>
</evidence>
<dbReference type="InterPro" id="IPR021739">
    <property type="entry name" value="SaV-like"/>
</dbReference>
<dbReference type="RefSeq" id="YP_009214632.1">
    <property type="nucleotide sequence ID" value="NC_028962.1"/>
</dbReference>
<dbReference type="OrthoDB" id="14072at10239"/>
<dbReference type="EMBL" id="KP027447">
    <property type="protein sequence ID" value="AJA42352.1"/>
    <property type="molecule type" value="Genomic_DNA"/>
</dbReference>
<accession>A0A0D3MWQ8</accession>
<dbReference type="Proteomes" id="UP000032689">
    <property type="component" value="Segment"/>
</dbReference>
<protein>
    <submittedName>
        <fullName evidence="1">Uncharacterized protein</fullName>
    </submittedName>
</protein>
<dbReference type="KEGG" id="vg:26641049"/>